<dbReference type="InterPro" id="IPR001005">
    <property type="entry name" value="SANT/Myb"/>
</dbReference>
<evidence type="ECO:0000256" key="5">
    <source>
        <dbReference type="ARBA" id="ARBA00023163"/>
    </source>
</evidence>
<feature type="domain" description="Myb-like" evidence="8">
    <location>
        <begin position="62"/>
        <end position="112"/>
    </location>
</feature>
<dbReference type="Pfam" id="PF00249">
    <property type="entry name" value="Myb_DNA-binding"/>
    <property type="match status" value="2"/>
</dbReference>
<dbReference type="OrthoDB" id="2143914at2759"/>
<dbReference type="EMBL" id="SWLB01000008">
    <property type="protein sequence ID" value="KAF3335484.1"/>
    <property type="molecule type" value="Genomic_DNA"/>
</dbReference>
<dbReference type="FunFam" id="1.10.10.60:FF:000310">
    <property type="entry name" value="MYB transcription factor"/>
    <property type="match status" value="1"/>
</dbReference>
<evidence type="ECO:0000259" key="8">
    <source>
        <dbReference type="PROSITE" id="PS50090"/>
    </source>
</evidence>
<organism evidence="10 11">
    <name type="scientific">Carex littledalei</name>
    <dbReference type="NCBI Taxonomy" id="544730"/>
    <lineage>
        <taxon>Eukaryota</taxon>
        <taxon>Viridiplantae</taxon>
        <taxon>Streptophyta</taxon>
        <taxon>Embryophyta</taxon>
        <taxon>Tracheophyta</taxon>
        <taxon>Spermatophyta</taxon>
        <taxon>Magnoliopsida</taxon>
        <taxon>Liliopsida</taxon>
        <taxon>Poales</taxon>
        <taxon>Cyperaceae</taxon>
        <taxon>Cyperoideae</taxon>
        <taxon>Cariceae</taxon>
        <taxon>Carex</taxon>
        <taxon>Carex subgen. Euthyceras</taxon>
    </lineage>
</organism>
<dbReference type="InterPro" id="IPR015495">
    <property type="entry name" value="Myb_TF_plants"/>
</dbReference>
<keyword evidence="11" id="KW-1185">Reference proteome</keyword>
<gene>
    <name evidence="10" type="ORF">FCM35_KLT19991</name>
</gene>
<feature type="region of interest" description="Disordered" evidence="7">
    <location>
        <begin position="157"/>
        <end position="176"/>
    </location>
</feature>
<name>A0A833R5D6_9POAL</name>
<evidence type="ECO:0000256" key="1">
    <source>
        <dbReference type="ARBA" id="ARBA00004123"/>
    </source>
</evidence>
<dbReference type="AlphaFoldDB" id="A0A833R5D6"/>
<evidence type="ECO:0000259" key="9">
    <source>
        <dbReference type="PROSITE" id="PS51294"/>
    </source>
</evidence>
<dbReference type="PANTHER" id="PTHR10641:SF1103">
    <property type="entry name" value="TRANSCRIPTION FACTOR MYB72"/>
    <property type="match status" value="1"/>
</dbReference>
<feature type="compositionally biased region" description="Polar residues" evidence="7">
    <location>
        <begin position="116"/>
        <end position="136"/>
    </location>
</feature>
<dbReference type="SUPFAM" id="SSF46689">
    <property type="entry name" value="Homeodomain-like"/>
    <property type="match status" value="1"/>
</dbReference>
<evidence type="ECO:0000313" key="10">
    <source>
        <dbReference type="EMBL" id="KAF3335484.1"/>
    </source>
</evidence>
<evidence type="ECO:0000256" key="2">
    <source>
        <dbReference type="ARBA" id="ARBA00022737"/>
    </source>
</evidence>
<dbReference type="CDD" id="cd00167">
    <property type="entry name" value="SANT"/>
    <property type="match status" value="2"/>
</dbReference>
<evidence type="ECO:0000256" key="3">
    <source>
        <dbReference type="ARBA" id="ARBA00023015"/>
    </source>
</evidence>
<keyword evidence="2" id="KW-0677">Repeat</keyword>
<dbReference type="GO" id="GO:0005634">
    <property type="term" value="C:nucleus"/>
    <property type="evidence" value="ECO:0007669"/>
    <property type="project" value="UniProtKB-SubCell"/>
</dbReference>
<dbReference type="PROSITE" id="PS50090">
    <property type="entry name" value="MYB_LIKE"/>
    <property type="match status" value="2"/>
</dbReference>
<accession>A0A833R5D6</accession>
<evidence type="ECO:0000256" key="6">
    <source>
        <dbReference type="ARBA" id="ARBA00023242"/>
    </source>
</evidence>
<feature type="domain" description="Myb-like" evidence="8">
    <location>
        <begin position="9"/>
        <end position="61"/>
    </location>
</feature>
<keyword evidence="5" id="KW-0804">Transcription</keyword>
<proteinExistence type="predicted"/>
<evidence type="ECO:0000256" key="4">
    <source>
        <dbReference type="ARBA" id="ARBA00023125"/>
    </source>
</evidence>
<sequence length="270" mass="31134">MGRAPCCSKVGLNKGAWTPQEDLRLITYIQQYGHSNWRALPKLAGLKRCGKSCRLRWINYLRPDIKRGNFTQEEEETIIKLHNKLGNKWSKIASCLPGRTDNEIKNVWNTHLKKQLASNEQNAKTKSTTTDSSNPQLEKIEIPVENEMDISSLLMDDSTSSQAEETKNAEKPVCSDSDSISTFTFSDAVNSFGDVENDPFDITNLFIEPELWEEIEPKERDIISQEREENEGGEVRDWFKHLERELMKDANDQIDPFLRDLNFDDFKIVF</sequence>
<keyword evidence="3" id="KW-0805">Transcription regulation</keyword>
<feature type="region of interest" description="Disordered" evidence="7">
    <location>
        <begin position="116"/>
        <end position="138"/>
    </location>
</feature>
<dbReference type="Proteomes" id="UP000623129">
    <property type="component" value="Unassembled WGS sequence"/>
</dbReference>
<keyword evidence="6" id="KW-0539">Nucleus</keyword>
<protein>
    <submittedName>
        <fullName evidence="10">Myb-related protein Zm1-like protein</fullName>
    </submittedName>
</protein>
<evidence type="ECO:0000313" key="11">
    <source>
        <dbReference type="Proteomes" id="UP000623129"/>
    </source>
</evidence>
<dbReference type="PANTHER" id="PTHR10641">
    <property type="entry name" value="MYB FAMILY TRANSCRIPTION FACTOR"/>
    <property type="match status" value="1"/>
</dbReference>
<dbReference type="InterPro" id="IPR009057">
    <property type="entry name" value="Homeodomain-like_sf"/>
</dbReference>
<dbReference type="InterPro" id="IPR017930">
    <property type="entry name" value="Myb_dom"/>
</dbReference>
<feature type="domain" description="HTH myb-type" evidence="9">
    <location>
        <begin position="62"/>
        <end position="116"/>
    </location>
</feature>
<keyword evidence="4" id="KW-0238">DNA-binding</keyword>
<dbReference type="FunFam" id="1.10.10.60:FF:000001">
    <property type="entry name" value="MYB-related transcription factor"/>
    <property type="match status" value="1"/>
</dbReference>
<dbReference type="Gene3D" id="1.10.10.60">
    <property type="entry name" value="Homeodomain-like"/>
    <property type="match status" value="2"/>
</dbReference>
<feature type="domain" description="HTH myb-type" evidence="9">
    <location>
        <begin position="9"/>
        <end position="61"/>
    </location>
</feature>
<dbReference type="SMART" id="SM00717">
    <property type="entry name" value="SANT"/>
    <property type="match status" value="2"/>
</dbReference>
<dbReference type="PROSITE" id="PS51294">
    <property type="entry name" value="HTH_MYB"/>
    <property type="match status" value="2"/>
</dbReference>
<reference evidence="10" key="1">
    <citation type="submission" date="2020-01" db="EMBL/GenBank/DDBJ databases">
        <title>Genome sequence of Kobresia littledalei, the first chromosome-level genome in the family Cyperaceae.</title>
        <authorList>
            <person name="Qu G."/>
        </authorList>
    </citation>
    <scope>NUCLEOTIDE SEQUENCE</scope>
    <source>
        <strain evidence="10">C.B.Clarke</strain>
        <tissue evidence="10">Leaf</tissue>
    </source>
</reference>
<comment type="subcellular location">
    <subcellularLocation>
        <location evidence="1">Nucleus</location>
    </subcellularLocation>
</comment>
<comment type="caution">
    <text evidence="10">The sequence shown here is derived from an EMBL/GenBank/DDBJ whole genome shotgun (WGS) entry which is preliminary data.</text>
</comment>
<dbReference type="GO" id="GO:0003677">
    <property type="term" value="F:DNA binding"/>
    <property type="evidence" value="ECO:0007669"/>
    <property type="project" value="UniProtKB-KW"/>
</dbReference>
<evidence type="ECO:0000256" key="7">
    <source>
        <dbReference type="SAM" id="MobiDB-lite"/>
    </source>
</evidence>